<feature type="domain" description="Acyl-CoA dehydrogenase C-terminal" evidence="16">
    <location>
        <begin position="306"/>
        <end position="416"/>
    </location>
</feature>
<dbReference type="InterPro" id="IPR046373">
    <property type="entry name" value="Acyl-CoA_Oxase/DH_mid-dom_sf"/>
</dbReference>
<accession>A0A328B7A7</accession>
<evidence type="ECO:0000256" key="1">
    <source>
        <dbReference type="ARBA" id="ARBA00004496"/>
    </source>
</evidence>
<evidence type="ECO:0000256" key="5">
    <source>
        <dbReference type="ARBA" id="ARBA00023002"/>
    </source>
</evidence>
<keyword evidence="5" id="KW-0560">Oxidoreductase</keyword>
<dbReference type="Pfam" id="PF08028">
    <property type="entry name" value="Acyl-CoA_dh_2"/>
    <property type="match status" value="1"/>
</dbReference>
<keyword evidence="3" id="KW-0288">FMN</keyword>
<reference evidence="17 18" key="1">
    <citation type="submission" date="2018-05" db="EMBL/GenBank/DDBJ databases">
        <authorList>
            <person name="Lanie J.A."/>
            <person name="Ng W.-L."/>
            <person name="Kazmierczak K.M."/>
            <person name="Andrzejewski T.M."/>
            <person name="Davidsen T.M."/>
            <person name="Wayne K.J."/>
            <person name="Tettelin H."/>
            <person name="Glass J.I."/>
            <person name="Rusch D."/>
            <person name="Podicherti R."/>
            <person name="Tsui H.-C.T."/>
            <person name="Winkler M.E."/>
        </authorList>
    </citation>
    <scope>NUCLEOTIDE SEQUENCE [LARGE SCALE GENOMIC DNA]</scope>
    <source>
        <strain evidence="17 18">BUT-10</strain>
    </source>
</reference>
<proteinExistence type="inferred from homology"/>
<dbReference type="OrthoDB" id="7316074at2"/>
<dbReference type="GO" id="GO:0006552">
    <property type="term" value="P:L-leucine catabolic process"/>
    <property type="evidence" value="ECO:0007669"/>
    <property type="project" value="TreeGrafter"/>
</dbReference>
<dbReference type="Gene3D" id="1.20.140.10">
    <property type="entry name" value="Butyryl-CoA Dehydrogenase, subunit A, domain 3"/>
    <property type="match status" value="1"/>
</dbReference>
<sequence>MPFLPYRRYPKPAETQPPVQFLYRPTSVPELAENVGVWDVSGQGGAAARGTETTMKDETTTMTRGKTGPGIDWIARAQRVAAELALDAAEHDADDSFVAGGYGLLKREGFFKAHVPVELGGGGASYGELCRIVRILAGACGSTGLAFSMHCHLVAVAVWRWRNEGAPTDGLLRRVAAEDLVLVSSGGSDWLQGAGVAVKVDGGFRITARKGFSSGSPAGDLLMTSAVHDDPDAGPTVLHFAVPLTAEGVSRHDTWRAMGMRGTGSGDVEIRDFFLADAAISGRRPQGKWHPLFHAISQLAFPIIYSAYLGVAEGARARALEALRRRVPDEGLILTTGEMENAFATAELAVQAMIDNAEASRPGPESTNRAMIGRTLAGQAAIRTVERAMEAVGGAAFHRAFGLERAFRDVQGARFHPLQEKPQLRYAGRLALGLDIDG</sequence>
<evidence type="ECO:0000256" key="13">
    <source>
        <dbReference type="ARBA" id="ARBA00049456"/>
    </source>
</evidence>
<dbReference type="GO" id="GO:0008470">
    <property type="term" value="F:3-methylbutanoyl-CoA dehydrogenase activity"/>
    <property type="evidence" value="ECO:0007669"/>
    <property type="project" value="TreeGrafter"/>
</dbReference>
<dbReference type="InterPro" id="IPR006091">
    <property type="entry name" value="Acyl-CoA_Oxase/DH_mid-dom"/>
</dbReference>
<keyword evidence="2" id="KW-0285">Flavoprotein</keyword>
<evidence type="ECO:0000256" key="10">
    <source>
        <dbReference type="ARBA" id="ARBA00034345"/>
    </source>
</evidence>
<evidence type="ECO:0000256" key="7">
    <source>
        <dbReference type="ARBA" id="ARBA00034307"/>
    </source>
</evidence>
<dbReference type="InterPro" id="IPR009100">
    <property type="entry name" value="AcylCoA_DH/oxidase_NM_dom_sf"/>
</dbReference>
<dbReference type="Proteomes" id="UP000249524">
    <property type="component" value="Unassembled WGS sequence"/>
</dbReference>
<feature type="domain" description="Acyl-CoA dehydrogenase/oxidase N-terminal" evidence="15">
    <location>
        <begin position="80"/>
        <end position="161"/>
    </location>
</feature>
<dbReference type="GO" id="GO:0004497">
    <property type="term" value="F:monooxygenase activity"/>
    <property type="evidence" value="ECO:0007669"/>
    <property type="project" value="UniProtKB-KW"/>
</dbReference>
<evidence type="ECO:0000256" key="4">
    <source>
        <dbReference type="ARBA" id="ARBA00022741"/>
    </source>
</evidence>
<evidence type="ECO:0000259" key="15">
    <source>
        <dbReference type="Pfam" id="PF02771"/>
    </source>
</evidence>
<dbReference type="PANTHER" id="PTHR43884:SF12">
    <property type="entry name" value="ISOVALERYL-COA DEHYDROGENASE, MITOCHONDRIAL-RELATED"/>
    <property type="match status" value="1"/>
</dbReference>
<protein>
    <recommendedName>
        <fullName evidence="10">Dibenzothiophene monooxygenase</fullName>
        <ecNumber evidence="9">1.14.14.21</ecNumber>
    </recommendedName>
</protein>
<evidence type="ECO:0000256" key="8">
    <source>
        <dbReference type="ARBA" id="ARBA00034317"/>
    </source>
</evidence>
<dbReference type="InterPro" id="IPR036250">
    <property type="entry name" value="AcylCo_DH-like_C"/>
</dbReference>
<comment type="caution">
    <text evidence="17">The sequence shown here is derived from an EMBL/GenBank/DDBJ whole genome shotgun (WGS) entry which is preliminary data.</text>
</comment>
<dbReference type="InterPro" id="IPR013786">
    <property type="entry name" value="AcylCoA_DH/ox_N"/>
</dbReference>
<comment type="subcellular location">
    <subcellularLocation>
        <location evidence="1">Cytoplasm</location>
    </subcellularLocation>
</comment>
<feature type="domain" description="Acyl-CoA oxidase/dehydrogenase middle" evidence="14">
    <location>
        <begin position="186"/>
        <end position="272"/>
    </location>
</feature>
<organism evidence="17 18">
    <name type="scientific">Phenylobacterium kunshanense</name>
    <dbReference type="NCBI Taxonomy" id="1445034"/>
    <lineage>
        <taxon>Bacteria</taxon>
        <taxon>Pseudomonadati</taxon>
        <taxon>Pseudomonadota</taxon>
        <taxon>Alphaproteobacteria</taxon>
        <taxon>Caulobacterales</taxon>
        <taxon>Caulobacteraceae</taxon>
        <taxon>Phenylobacterium</taxon>
    </lineage>
</organism>
<evidence type="ECO:0000256" key="9">
    <source>
        <dbReference type="ARBA" id="ARBA00034328"/>
    </source>
</evidence>
<dbReference type="EC" id="1.14.14.21" evidence="9"/>
<dbReference type="Pfam" id="PF02771">
    <property type="entry name" value="Acyl-CoA_dh_N"/>
    <property type="match status" value="1"/>
</dbReference>
<keyword evidence="18" id="KW-1185">Reference proteome</keyword>
<evidence type="ECO:0000256" key="6">
    <source>
        <dbReference type="ARBA" id="ARBA00023033"/>
    </source>
</evidence>
<comment type="catalytic activity">
    <reaction evidence="13">
        <text>dibenzothiophene + 2 FMNH2 + 2 O2 = dibenzothiophene 5,5-dioxide + 2 FMN + 2 H2O + 2 H(+)</text>
        <dbReference type="Rhea" id="RHEA:49072"/>
        <dbReference type="ChEBI" id="CHEBI:15377"/>
        <dbReference type="ChEBI" id="CHEBI:15378"/>
        <dbReference type="ChEBI" id="CHEBI:15379"/>
        <dbReference type="ChEBI" id="CHEBI:23681"/>
        <dbReference type="ChEBI" id="CHEBI:57618"/>
        <dbReference type="ChEBI" id="CHEBI:58210"/>
        <dbReference type="ChEBI" id="CHEBI:90356"/>
        <dbReference type="EC" id="1.14.14.21"/>
    </reaction>
</comment>
<evidence type="ECO:0000259" key="14">
    <source>
        <dbReference type="Pfam" id="PF02770"/>
    </source>
</evidence>
<dbReference type="SUPFAM" id="SSF56645">
    <property type="entry name" value="Acyl-CoA dehydrogenase NM domain-like"/>
    <property type="match status" value="1"/>
</dbReference>
<evidence type="ECO:0000259" key="16">
    <source>
        <dbReference type="Pfam" id="PF08028"/>
    </source>
</evidence>
<keyword evidence="4" id="KW-0547">Nucleotide-binding</keyword>
<comment type="catalytic activity">
    <reaction evidence="11">
        <text>dibenzothiophene + FMNH2 + O2 = dibenzothiophene 5-oxide + FMN + H2O + H(+)</text>
        <dbReference type="Rhea" id="RHEA:49076"/>
        <dbReference type="ChEBI" id="CHEBI:15377"/>
        <dbReference type="ChEBI" id="CHEBI:15378"/>
        <dbReference type="ChEBI" id="CHEBI:15379"/>
        <dbReference type="ChEBI" id="CHEBI:23681"/>
        <dbReference type="ChEBI" id="CHEBI:23683"/>
        <dbReference type="ChEBI" id="CHEBI:57618"/>
        <dbReference type="ChEBI" id="CHEBI:58210"/>
    </reaction>
</comment>
<dbReference type="GO" id="GO:0005737">
    <property type="term" value="C:cytoplasm"/>
    <property type="evidence" value="ECO:0007669"/>
    <property type="project" value="UniProtKB-SubCell"/>
</dbReference>
<evidence type="ECO:0000256" key="12">
    <source>
        <dbReference type="ARBA" id="ARBA00048445"/>
    </source>
</evidence>
<dbReference type="AlphaFoldDB" id="A0A328B7A7"/>
<keyword evidence="6" id="KW-0503">Monooxygenase</keyword>
<comment type="similarity">
    <text evidence="8">Belongs to the DszC flavin monooxygenase family.</text>
</comment>
<dbReference type="InterPro" id="IPR037069">
    <property type="entry name" value="AcylCoA_DH/ox_N_sf"/>
</dbReference>
<dbReference type="PIRSF" id="PIRSF016578">
    <property type="entry name" value="HsaA"/>
    <property type="match status" value="1"/>
</dbReference>
<comment type="pathway">
    <text evidence="7">Sulfur metabolism; dibenzothiophene degradation.</text>
</comment>
<dbReference type="PANTHER" id="PTHR43884">
    <property type="entry name" value="ACYL-COA DEHYDROGENASE"/>
    <property type="match status" value="1"/>
</dbReference>
<dbReference type="Pfam" id="PF02770">
    <property type="entry name" value="Acyl-CoA_dh_M"/>
    <property type="match status" value="1"/>
</dbReference>
<dbReference type="Gene3D" id="1.10.540.10">
    <property type="entry name" value="Acyl-CoA dehydrogenase/oxidase, N-terminal domain"/>
    <property type="match status" value="1"/>
</dbReference>
<dbReference type="Gene3D" id="2.40.110.10">
    <property type="entry name" value="Butyryl-CoA Dehydrogenase, subunit A, domain 2"/>
    <property type="match status" value="1"/>
</dbReference>
<comment type="catalytic activity">
    <reaction evidence="12">
        <text>dibenzothiophene 5-oxide + FMNH2 + O2 = dibenzothiophene 5,5-dioxide + FMN + H2O + H(+)</text>
        <dbReference type="Rhea" id="RHEA:49080"/>
        <dbReference type="ChEBI" id="CHEBI:15377"/>
        <dbReference type="ChEBI" id="CHEBI:15378"/>
        <dbReference type="ChEBI" id="CHEBI:15379"/>
        <dbReference type="ChEBI" id="CHEBI:23683"/>
        <dbReference type="ChEBI" id="CHEBI:57618"/>
        <dbReference type="ChEBI" id="CHEBI:58210"/>
        <dbReference type="ChEBI" id="CHEBI:90356"/>
    </reaction>
</comment>
<gene>
    <name evidence="17" type="ORF">DJ019_16285</name>
</gene>
<evidence type="ECO:0000313" key="18">
    <source>
        <dbReference type="Proteomes" id="UP000249524"/>
    </source>
</evidence>
<evidence type="ECO:0000256" key="2">
    <source>
        <dbReference type="ARBA" id="ARBA00022630"/>
    </source>
</evidence>
<evidence type="ECO:0000313" key="17">
    <source>
        <dbReference type="EMBL" id="RAK63290.1"/>
    </source>
</evidence>
<dbReference type="GO" id="GO:0050660">
    <property type="term" value="F:flavin adenine dinucleotide binding"/>
    <property type="evidence" value="ECO:0007669"/>
    <property type="project" value="InterPro"/>
</dbReference>
<name>A0A328B7A7_9CAUL</name>
<dbReference type="SUPFAM" id="SSF47203">
    <property type="entry name" value="Acyl-CoA dehydrogenase C-terminal domain-like"/>
    <property type="match status" value="1"/>
</dbReference>
<evidence type="ECO:0000256" key="11">
    <source>
        <dbReference type="ARBA" id="ARBA00047859"/>
    </source>
</evidence>
<dbReference type="EMBL" id="QFYS01000008">
    <property type="protein sequence ID" value="RAK63290.1"/>
    <property type="molecule type" value="Genomic_DNA"/>
</dbReference>
<evidence type="ECO:0000256" key="3">
    <source>
        <dbReference type="ARBA" id="ARBA00022643"/>
    </source>
</evidence>
<dbReference type="InterPro" id="IPR013107">
    <property type="entry name" value="Acyl-CoA_DH_C"/>
</dbReference>